<keyword evidence="3" id="KW-1185">Reference proteome</keyword>
<organism evidence="2 3">
    <name type="scientific">Paenibacillus anaericanus</name>
    <dbReference type="NCBI Taxonomy" id="170367"/>
    <lineage>
        <taxon>Bacteria</taxon>
        <taxon>Bacillati</taxon>
        <taxon>Bacillota</taxon>
        <taxon>Bacilli</taxon>
        <taxon>Bacillales</taxon>
        <taxon>Paenibacillaceae</taxon>
        <taxon>Paenibacillus</taxon>
    </lineage>
</organism>
<name>A0A433YDC8_9BACL</name>
<gene>
    <name evidence="2" type="ORF">EJP82_05640</name>
</gene>
<reference evidence="2 3" key="1">
    <citation type="submission" date="2018-12" db="EMBL/GenBank/DDBJ databases">
        <authorList>
            <person name="Sun L."/>
            <person name="Chen Z."/>
        </authorList>
    </citation>
    <scope>NUCLEOTIDE SEQUENCE [LARGE SCALE GENOMIC DNA]</scope>
    <source>
        <strain evidence="2 3">DSM 15890</strain>
    </source>
</reference>
<sequence length="277" mass="31253">MRIRVFKMILILCCICSMVACGQRSAKTPEQWFEFTWSGLAGRDALTFQGDAALLRGDKSFLEDSMTYYGELKNHRELNMVTVLPHGNKIGTWQMAGTGKGNQFAANLLWEGGSWTPTTNQGDALSLGMTRLNPLDQLENIRRMNKKKITAESGAARGTEVLRIELDPSEAKDMIGGKLIDEMQEVRVGLQNKLAEIEPGRRSTIEKEVMDLWSSGNGQLVQMLEQAEARVIYHLTIDRRSGLPQRLTSESELNYRSHAGLQQRELLLTDNRFVKYQ</sequence>
<dbReference type="AlphaFoldDB" id="A0A433YDC8"/>
<dbReference type="Proteomes" id="UP000279446">
    <property type="component" value="Unassembled WGS sequence"/>
</dbReference>
<evidence type="ECO:0000256" key="1">
    <source>
        <dbReference type="SAM" id="SignalP"/>
    </source>
</evidence>
<evidence type="ECO:0000313" key="2">
    <source>
        <dbReference type="EMBL" id="RUT47861.1"/>
    </source>
</evidence>
<comment type="caution">
    <text evidence="2">The sequence shown here is derived from an EMBL/GenBank/DDBJ whole genome shotgun (WGS) entry which is preliminary data.</text>
</comment>
<dbReference type="PROSITE" id="PS51257">
    <property type="entry name" value="PROKAR_LIPOPROTEIN"/>
    <property type="match status" value="1"/>
</dbReference>
<dbReference type="RefSeq" id="WP_127191059.1">
    <property type="nucleotide sequence ID" value="NZ_RZNY01000003.1"/>
</dbReference>
<dbReference type="OrthoDB" id="2664142at2"/>
<proteinExistence type="predicted"/>
<protein>
    <submittedName>
        <fullName evidence="2">Uncharacterized protein</fullName>
    </submittedName>
</protein>
<dbReference type="EMBL" id="RZNY01000003">
    <property type="protein sequence ID" value="RUT47861.1"/>
    <property type="molecule type" value="Genomic_DNA"/>
</dbReference>
<feature type="signal peptide" evidence="1">
    <location>
        <begin position="1"/>
        <end position="22"/>
    </location>
</feature>
<evidence type="ECO:0000313" key="3">
    <source>
        <dbReference type="Proteomes" id="UP000279446"/>
    </source>
</evidence>
<keyword evidence="1" id="KW-0732">Signal</keyword>
<accession>A0A433YDC8</accession>
<feature type="chain" id="PRO_5038764212" evidence="1">
    <location>
        <begin position="23"/>
        <end position="277"/>
    </location>
</feature>